<dbReference type="STRING" id="1802471.A2115_02790"/>
<protein>
    <recommendedName>
        <fullName evidence="8">Major facilitator superfamily (MFS) profile domain-containing protein</fullName>
    </recommendedName>
</protein>
<keyword evidence="4 7" id="KW-0812">Transmembrane</keyword>
<dbReference type="SUPFAM" id="SSF103473">
    <property type="entry name" value="MFS general substrate transporter"/>
    <property type="match status" value="1"/>
</dbReference>
<dbReference type="AlphaFoldDB" id="A0A1F7WK76"/>
<feature type="transmembrane region" description="Helical" evidence="7">
    <location>
        <begin position="347"/>
        <end position="380"/>
    </location>
</feature>
<comment type="subcellular location">
    <subcellularLocation>
        <location evidence="1">Membrane</location>
        <topology evidence="1">Multi-pass membrane protein</topology>
    </subcellularLocation>
</comment>
<evidence type="ECO:0000256" key="5">
    <source>
        <dbReference type="ARBA" id="ARBA00022989"/>
    </source>
</evidence>
<feature type="transmembrane region" description="Helical" evidence="7">
    <location>
        <begin position="276"/>
        <end position="309"/>
    </location>
</feature>
<dbReference type="Proteomes" id="UP000176198">
    <property type="component" value="Unassembled WGS sequence"/>
</dbReference>
<accession>A0A1F7WK76</accession>
<dbReference type="Pfam" id="PF07690">
    <property type="entry name" value="MFS_1"/>
    <property type="match status" value="1"/>
</dbReference>
<dbReference type="PROSITE" id="PS50850">
    <property type="entry name" value="MFS"/>
    <property type="match status" value="1"/>
</dbReference>
<feature type="transmembrane region" description="Helical" evidence="7">
    <location>
        <begin position="72"/>
        <end position="95"/>
    </location>
</feature>
<gene>
    <name evidence="9" type="ORF">A2115_02790</name>
</gene>
<evidence type="ECO:0000259" key="8">
    <source>
        <dbReference type="PROSITE" id="PS50850"/>
    </source>
</evidence>
<feature type="transmembrane region" description="Helical" evidence="7">
    <location>
        <begin position="130"/>
        <end position="152"/>
    </location>
</feature>
<dbReference type="GO" id="GO:0016020">
    <property type="term" value="C:membrane"/>
    <property type="evidence" value="ECO:0007669"/>
    <property type="project" value="UniProtKB-SubCell"/>
</dbReference>
<dbReference type="InterPro" id="IPR011701">
    <property type="entry name" value="MFS"/>
</dbReference>
<dbReference type="InterPro" id="IPR005829">
    <property type="entry name" value="Sugar_transporter_CS"/>
</dbReference>
<dbReference type="CDD" id="cd17330">
    <property type="entry name" value="MFS_SLC46_TetA_like"/>
    <property type="match status" value="1"/>
</dbReference>
<keyword evidence="6 7" id="KW-0472">Membrane</keyword>
<proteinExistence type="inferred from homology"/>
<evidence type="ECO:0000313" key="10">
    <source>
        <dbReference type="Proteomes" id="UP000176198"/>
    </source>
</evidence>
<dbReference type="PANTHER" id="PTHR23504:SF15">
    <property type="entry name" value="MAJOR FACILITATOR SUPERFAMILY (MFS) PROFILE DOMAIN-CONTAINING PROTEIN"/>
    <property type="match status" value="1"/>
</dbReference>
<evidence type="ECO:0000313" key="9">
    <source>
        <dbReference type="EMBL" id="OGM03211.1"/>
    </source>
</evidence>
<dbReference type="InterPro" id="IPR020846">
    <property type="entry name" value="MFS_dom"/>
</dbReference>
<dbReference type="InterPro" id="IPR036259">
    <property type="entry name" value="MFS_trans_sf"/>
</dbReference>
<evidence type="ECO:0000256" key="3">
    <source>
        <dbReference type="ARBA" id="ARBA00022448"/>
    </source>
</evidence>
<evidence type="ECO:0000256" key="2">
    <source>
        <dbReference type="ARBA" id="ARBA00007520"/>
    </source>
</evidence>
<dbReference type="EMBL" id="MGFJ01000002">
    <property type="protein sequence ID" value="OGM03211.1"/>
    <property type="molecule type" value="Genomic_DNA"/>
</dbReference>
<evidence type="ECO:0000256" key="6">
    <source>
        <dbReference type="ARBA" id="ARBA00023136"/>
    </source>
</evidence>
<feature type="transmembrane region" description="Helical" evidence="7">
    <location>
        <begin position="40"/>
        <end position="60"/>
    </location>
</feature>
<comment type="similarity">
    <text evidence="2">Belongs to the major facilitator superfamily. TCR/Tet family.</text>
</comment>
<evidence type="ECO:0000256" key="7">
    <source>
        <dbReference type="SAM" id="Phobius"/>
    </source>
</evidence>
<feature type="domain" description="Major facilitator superfamily (MFS) profile" evidence="8">
    <location>
        <begin position="6"/>
        <end position="385"/>
    </location>
</feature>
<organism evidence="9 10">
    <name type="scientific">Candidatus Woesebacteria bacterium GWA1_41_8</name>
    <dbReference type="NCBI Taxonomy" id="1802471"/>
    <lineage>
        <taxon>Bacteria</taxon>
        <taxon>Candidatus Woeseibacteriota</taxon>
    </lineage>
</organism>
<evidence type="ECO:0000256" key="1">
    <source>
        <dbReference type="ARBA" id="ARBA00004141"/>
    </source>
</evidence>
<keyword evidence="3" id="KW-0813">Transport</keyword>
<dbReference type="PROSITE" id="PS00216">
    <property type="entry name" value="SUGAR_TRANSPORT_1"/>
    <property type="match status" value="1"/>
</dbReference>
<reference evidence="9 10" key="1">
    <citation type="journal article" date="2016" name="Nat. Commun.">
        <title>Thousands of microbial genomes shed light on interconnected biogeochemical processes in an aquifer system.</title>
        <authorList>
            <person name="Anantharaman K."/>
            <person name="Brown C.T."/>
            <person name="Hug L.A."/>
            <person name="Sharon I."/>
            <person name="Castelle C.J."/>
            <person name="Probst A.J."/>
            <person name="Thomas B.C."/>
            <person name="Singh A."/>
            <person name="Wilkins M.J."/>
            <person name="Karaoz U."/>
            <person name="Brodie E.L."/>
            <person name="Williams K.H."/>
            <person name="Hubbard S.S."/>
            <person name="Banfield J.F."/>
        </authorList>
    </citation>
    <scope>NUCLEOTIDE SEQUENCE [LARGE SCALE GENOMIC DNA]</scope>
</reference>
<comment type="caution">
    <text evidence="9">The sequence shown here is derived from an EMBL/GenBank/DDBJ whole genome shotgun (WGS) entry which is preliminary data.</text>
</comment>
<feature type="transmembrane region" description="Helical" evidence="7">
    <location>
        <begin position="209"/>
        <end position="234"/>
    </location>
</feature>
<sequence>MPKNKALITIFLIVFIDLMGFGLVIPLLPFIAEKFGAEPYVIGFLTATYSLFQLLAAPVMGRLSDRYGRKRLLIASQIGTFVGFILLAIAGNIWIVFLSRLIDGITGGNISIAQAYVADVTTKQERAKGMGVLGAAFGLGFIFGPTIAGVLSPYGLAVPAYFAAAASFTTIFTTFFFLKETVQEKEAIKSPKTKVNLQEFKKMLAIKPLGTLVIGFFLLNLSFSMLFGNFALWTQKEFNYGAKQNGFLFAYIGILAVVVQLGVLPYLVKKLKEIKLLLYSIIVMAIGFFLLPAIISPFFIYVALTFIAVGNGLSNPTIQALASEDVDPHEYGGVLGFFQSSGSFGRIFGPILGGVLFSAFGASTPFFVAAILITLIYFYLRPNLKPNLKLAPSKT</sequence>
<evidence type="ECO:0000256" key="4">
    <source>
        <dbReference type="ARBA" id="ARBA00022692"/>
    </source>
</evidence>
<feature type="transmembrane region" description="Helical" evidence="7">
    <location>
        <begin position="7"/>
        <end position="28"/>
    </location>
</feature>
<feature type="transmembrane region" description="Helical" evidence="7">
    <location>
        <begin position="158"/>
        <end position="178"/>
    </location>
</feature>
<dbReference type="PANTHER" id="PTHR23504">
    <property type="entry name" value="MAJOR FACILITATOR SUPERFAMILY DOMAIN-CONTAINING PROTEIN 10"/>
    <property type="match status" value="1"/>
</dbReference>
<dbReference type="InterPro" id="IPR001958">
    <property type="entry name" value="Tet-R_TetA/multi-R_MdtG-like"/>
</dbReference>
<keyword evidence="5 7" id="KW-1133">Transmembrane helix</keyword>
<feature type="transmembrane region" description="Helical" evidence="7">
    <location>
        <begin position="246"/>
        <end position="264"/>
    </location>
</feature>
<dbReference type="GO" id="GO:0022857">
    <property type="term" value="F:transmembrane transporter activity"/>
    <property type="evidence" value="ECO:0007669"/>
    <property type="project" value="InterPro"/>
</dbReference>
<dbReference type="PRINTS" id="PR01035">
    <property type="entry name" value="TCRTETA"/>
</dbReference>
<dbReference type="Gene3D" id="1.20.1250.20">
    <property type="entry name" value="MFS general substrate transporter like domains"/>
    <property type="match status" value="1"/>
</dbReference>
<name>A0A1F7WK76_9BACT</name>